<gene>
    <name evidence="2" type="ORF">COT62_00220</name>
</gene>
<name>A0A2H0WU05_9BACT</name>
<feature type="transmembrane region" description="Helical" evidence="1">
    <location>
        <begin position="6"/>
        <end position="25"/>
    </location>
</feature>
<proteinExistence type="predicted"/>
<accession>A0A2H0WU05</accession>
<keyword evidence="1" id="KW-0472">Membrane</keyword>
<evidence type="ECO:0000313" key="3">
    <source>
        <dbReference type="Proteomes" id="UP000231198"/>
    </source>
</evidence>
<sequence>MNTNKILTSVFISLLLVVAVFFYILKGNKSGAAPQKIPTASSDVLFLTTPATSFTGTIEKIEGDTLTVTQKASLSQYMPVTQTNGK</sequence>
<reference evidence="3" key="1">
    <citation type="submission" date="2017-09" db="EMBL/GenBank/DDBJ databases">
        <title>Depth-based differentiation of microbial function through sediment-hosted aquifers and enrichment of novel symbionts in the deep terrestrial subsurface.</title>
        <authorList>
            <person name="Probst A.J."/>
            <person name="Ladd B."/>
            <person name="Jarett J.K."/>
            <person name="Geller-Mcgrath D.E."/>
            <person name="Sieber C.M.K."/>
            <person name="Emerson J.B."/>
            <person name="Anantharaman K."/>
            <person name="Thomas B.C."/>
            <person name="Malmstrom R."/>
            <person name="Stieglmeier M."/>
            <person name="Klingl A."/>
            <person name="Woyke T."/>
            <person name="Ryan C.M."/>
            <person name="Banfield J.F."/>
        </authorList>
    </citation>
    <scope>NUCLEOTIDE SEQUENCE [LARGE SCALE GENOMIC DNA]</scope>
</reference>
<protein>
    <submittedName>
        <fullName evidence="2">Uncharacterized protein</fullName>
    </submittedName>
</protein>
<comment type="caution">
    <text evidence="2">The sequence shown here is derived from an EMBL/GenBank/DDBJ whole genome shotgun (WGS) entry which is preliminary data.</text>
</comment>
<keyword evidence="1" id="KW-0812">Transmembrane</keyword>
<feature type="non-terminal residue" evidence="2">
    <location>
        <position position="86"/>
    </location>
</feature>
<dbReference type="AlphaFoldDB" id="A0A2H0WU05"/>
<evidence type="ECO:0000256" key="1">
    <source>
        <dbReference type="SAM" id="Phobius"/>
    </source>
</evidence>
<dbReference type="EMBL" id="PEZG01000006">
    <property type="protein sequence ID" value="PIS16095.1"/>
    <property type="molecule type" value="Genomic_DNA"/>
</dbReference>
<evidence type="ECO:0000313" key="2">
    <source>
        <dbReference type="EMBL" id="PIS16095.1"/>
    </source>
</evidence>
<organism evidence="2 3">
    <name type="scientific">Candidatus Roizmanbacteria bacterium CG09_land_8_20_14_0_10_41_9</name>
    <dbReference type="NCBI Taxonomy" id="1974850"/>
    <lineage>
        <taxon>Bacteria</taxon>
        <taxon>Candidatus Roizmaniibacteriota</taxon>
    </lineage>
</organism>
<dbReference type="Proteomes" id="UP000231198">
    <property type="component" value="Unassembled WGS sequence"/>
</dbReference>
<keyword evidence="1" id="KW-1133">Transmembrane helix</keyword>